<name>F8EXY8_GRAC1</name>
<dbReference type="STRING" id="744872.Spica_2546"/>
<dbReference type="AlphaFoldDB" id="F8EXY8"/>
<dbReference type="OrthoDB" id="344043at2"/>
<dbReference type="RefSeq" id="WP_013969927.1">
    <property type="nucleotide sequence ID" value="NC_015732.1"/>
</dbReference>
<gene>
    <name evidence="2" type="ordered locus">Spica_2546</name>
</gene>
<dbReference type="EMBL" id="CP002868">
    <property type="protein sequence ID" value="AEJ20649.1"/>
    <property type="molecule type" value="Genomic_DNA"/>
</dbReference>
<protein>
    <submittedName>
        <fullName evidence="2">Integrase catalytic region</fullName>
    </submittedName>
</protein>
<evidence type="ECO:0000259" key="1">
    <source>
        <dbReference type="Pfam" id="PF13518"/>
    </source>
</evidence>
<dbReference type="InterPro" id="IPR055247">
    <property type="entry name" value="InsJ-like_HTH"/>
</dbReference>
<dbReference type="Proteomes" id="UP000000503">
    <property type="component" value="Chromosome"/>
</dbReference>
<sequence length="108" mass="12991">MIELEYKYYEFIKKWEDRYELRLKLVQDALAHGTKPTARKYGTTVKTVRKWVKRYEADKKAGLEERSRKPQRSPQATKPWVRFKLIQEAQHLREKGKSAVRLRRQVSG</sequence>
<evidence type="ECO:0000313" key="3">
    <source>
        <dbReference type="Proteomes" id="UP000000503"/>
    </source>
</evidence>
<dbReference type="SUPFAM" id="SSF46689">
    <property type="entry name" value="Homeodomain-like"/>
    <property type="match status" value="1"/>
</dbReference>
<accession>F8EXY8</accession>
<keyword evidence="3" id="KW-1185">Reference proteome</keyword>
<dbReference type="Pfam" id="PF13518">
    <property type="entry name" value="HTH_28"/>
    <property type="match status" value="1"/>
</dbReference>
<reference evidence="3" key="1">
    <citation type="journal article" date="2013" name="Stand. Genomic Sci.">
        <title>Genome sequence of the thermophilic fresh-water bacterium Spirochaeta caldaria type strain (H1(T)), reclassification of Spirochaeta caldaria, Spirochaeta stenostrepta, and Spirochaeta zuelzerae in the genus Treponema as Treponema caldaria comb. nov., Treponema stenostrepta comb. nov., and Treponema zuelzerae comb. nov., and emendation of the genus Treponema.</title>
        <authorList>
            <person name="Abt B."/>
            <person name="Goker M."/>
            <person name="Scheuner C."/>
            <person name="Han C."/>
            <person name="Lu M."/>
            <person name="Misra M."/>
            <person name="Lapidus A."/>
            <person name="Nolan M."/>
            <person name="Lucas S."/>
            <person name="Hammon N."/>
            <person name="Deshpande S."/>
            <person name="Cheng J.F."/>
            <person name="Tapia R."/>
            <person name="Goodwin L.A."/>
            <person name="Pitluck S."/>
            <person name="Liolios K."/>
            <person name="Pagani I."/>
            <person name="Ivanova N."/>
            <person name="Mavromatis K."/>
            <person name="Mikhailova N."/>
            <person name="Huntemann M."/>
            <person name="Pati A."/>
            <person name="Chen A."/>
            <person name="Palaniappan K."/>
            <person name="Land M."/>
            <person name="Hauser L."/>
            <person name="Jeffries C.D."/>
            <person name="Rohde M."/>
            <person name="Spring S."/>
            <person name="Gronow S."/>
            <person name="Detter J.C."/>
            <person name="Bristow J."/>
            <person name="Eisen J.A."/>
            <person name="Markowitz V."/>
            <person name="Hugenholtz P."/>
            <person name="Kyrpides N.C."/>
            <person name="Woyke T."/>
            <person name="Klenk H.P."/>
        </authorList>
    </citation>
    <scope>NUCLEOTIDE SEQUENCE</scope>
    <source>
        <strain evidence="3">ATCC 51460 / DSM 7334 / H1</strain>
    </source>
</reference>
<dbReference type="HOGENOM" id="CLU_2195758_0_0_12"/>
<organism evidence="2 3">
    <name type="scientific">Gracilinema caldarium (strain ATCC 51460 / DSM 7334 / H1)</name>
    <name type="common">Treponema caldarium</name>
    <dbReference type="NCBI Taxonomy" id="744872"/>
    <lineage>
        <taxon>Bacteria</taxon>
        <taxon>Pseudomonadati</taxon>
        <taxon>Spirochaetota</taxon>
        <taxon>Spirochaetia</taxon>
        <taxon>Spirochaetales</taxon>
        <taxon>Breznakiellaceae</taxon>
        <taxon>Gracilinema</taxon>
    </lineage>
</organism>
<dbReference type="eggNOG" id="COG2801">
    <property type="taxonomic scope" value="Bacteria"/>
</dbReference>
<dbReference type="KEGG" id="scd:Spica_2546"/>
<dbReference type="InterPro" id="IPR009057">
    <property type="entry name" value="Homeodomain-like_sf"/>
</dbReference>
<evidence type="ECO:0000313" key="2">
    <source>
        <dbReference type="EMBL" id="AEJ20649.1"/>
    </source>
</evidence>
<feature type="domain" description="Insertion element IS150 protein InsJ-like helix-turn-helix" evidence="1">
    <location>
        <begin position="22"/>
        <end position="70"/>
    </location>
</feature>
<proteinExistence type="predicted"/>